<evidence type="ECO:0000313" key="2">
    <source>
        <dbReference type="EMBL" id="MBC1488234.1"/>
    </source>
</evidence>
<keyword evidence="1" id="KW-0175">Coiled coil</keyword>
<organism evidence="2 3">
    <name type="scientific">Listeria immobilis</name>
    <dbReference type="NCBI Taxonomy" id="2713502"/>
    <lineage>
        <taxon>Bacteria</taxon>
        <taxon>Bacillati</taxon>
        <taxon>Bacillota</taxon>
        <taxon>Bacilli</taxon>
        <taxon>Bacillales</taxon>
        <taxon>Listeriaceae</taxon>
        <taxon>Listeria</taxon>
    </lineage>
</organism>
<sequence length="409" mass="46464">MAEFTDEQYFGLSDQVYKNNNLKVGKTIQLTDYSKWKVINSVDKQGSGLQAIAVVPAKEYKKGKTSYDDAIFVARGSEPNTKQFMKDWIHTDVGKLGIGQKPETDRKLKKAVGQPSQTVADFAKRWSLPGKGIAQLPAWYSNTDNQFYDYQVFVNQTLKDYQIPNYTFTGHSLGGALSQYMGVQKKKKTVTYAAANPFRLLTKEQQEAVKNGDFDTLITDYRHRLDPVGKIVPGGMVIGKQFIMDMNSDVSLGSYIFMGHLKGTFAGMFTASGSAKLKVNPDMVIQQARRLDDVLAIMQQTQYRMQDLEEEVAKRSRKLRADLEDDTREGARFSELTVWDVDEALTERAVKYHEGVYTFHDPAKFEAFYALNEQQMRRLRGFQEELIQAAESIREKDISLGDWIAHNQS</sequence>
<dbReference type="InterPro" id="IPR029058">
    <property type="entry name" value="AB_hydrolase_fold"/>
</dbReference>
<feature type="coiled-coil region" evidence="1">
    <location>
        <begin position="291"/>
        <end position="325"/>
    </location>
</feature>
<comment type="caution">
    <text evidence="2">The sequence shown here is derived from an EMBL/GenBank/DDBJ whole genome shotgun (WGS) entry which is preliminary data.</text>
</comment>
<gene>
    <name evidence="2" type="ORF">HCJ38_04300</name>
</gene>
<evidence type="ECO:0000256" key="1">
    <source>
        <dbReference type="SAM" id="Coils"/>
    </source>
</evidence>
<dbReference type="Gene3D" id="3.40.50.1820">
    <property type="entry name" value="alpha/beta hydrolase"/>
    <property type="match status" value="1"/>
</dbReference>
<reference evidence="2 3" key="1">
    <citation type="submission" date="2020-03" db="EMBL/GenBank/DDBJ databases">
        <title>Soil Listeria distribution.</title>
        <authorList>
            <person name="Liao J."/>
            <person name="Wiedmann M."/>
        </authorList>
    </citation>
    <scope>NUCLEOTIDE SEQUENCE [LARGE SCALE GENOMIC DNA]</scope>
    <source>
        <strain evidence="2 3">FSL L7-1554</strain>
    </source>
</reference>
<protein>
    <submittedName>
        <fullName evidence="2">Lipase</fullName>
    </submittedName>
</protein>
<dbReference type="SUPFAM" id="SSF53474">
    <property type="entry name" value="alpha/beta-Hydrolases"/>
    <property type="match status" value="1"/>
</dbReference>
<name>A0A7X0X637_9LIST</name>
<dbReference type="EMBL" id="JAASTW010000004">
    <property type="protein sequence ID" value="MBC1488234.1"/>
    <property type="molecule type" value="Genomic_DNA"/>
</dbReference>
<dbReference type="AlphaFoldDB" id="A0A7X0X637"/>
<dbReference type="Proteomes" id="UP000561617">
    <property type="component" value="Unassembled WGS sequence"/>
</dbReference>
<dbReference type="RefSeq" id="WP_185380714.1">
    <property type="nucleotide sequence ID" value="NZ_JAASTW010000004.1"/>
</dbReference>
<proteinExistence type="predicted"/>
<evidence type="ECO:0000313" key="3">
    <source>
        <dbReference type="Proteomes" id="UP000561617"/>
    </source>
</evidence>
<accession>A0A7X0X637</accession>